<feature type="transmembrane region" description="Helical" evidence="1">
    <location>
        <begin position="239"/>
        <end position="264"/>
    </location>
</feature>
<evidence type="ECO:0000313" key="2">
    <source>
        <dbReference type="EMBL" id="KXZ47342.1"/>
    </source>
</evidence>
<dbReference type="InterPro" id="IPR042494">
    <property type="entry name" value="RNF103"/>
</dbReference>
<keyword evidence="1" id="KW-0472">Membrane</keyword>
<feature type="transmembrane region" description="Helical" evidence="1">
    <location>
        <begin position="463"/>
        <end position="483"/>
    </location>
</feature>
<name>A0A150GBY2_GONPE</name>
<feature type="transmembrane region" description="Helical" evidence="1">
    <location>
        <begin position="158"/>
        <end position="177"/>
    </location>
</feature>
<protein>
    <submittedName>
        <fullName evidence="2">Uncharacterized protein</fullName>
    </submittedName>
</protein>
<dbReference type="GO" id="GO:0036503">
    <property type="term" value="P:ERAD pathway"/>
    <property type="evidence" value="ECO:0007669"/>
    <property type="project" value="TreeGrafter"/>
</dbReference>
<evidence type="ECO:0000256" key="1">
    <source>
        <dbReference type="SAM" id="Phobius"/>
    </source>
</evidence>
<reference evidence="3" key="1">
    <citation type="journal article" date="2016" name="Nat. Commun.">
        <title>The Gonium pectorale genome demonstrates co-option of cell cycle regulation during the evolution of multicellularity.</title>
        <authorList>
            <person name="Hanschen E.R."/>
            <person name="Marriage T.N."/>
            <person name="Ferris P.J."/>
            <person name="Hamaji T."/>
            <person name="Toyoda A."/>
            <person name="Fujiyama A."/>
            <person name="Neme R."/>
            <person name="Noguchi H."/>
            <person name="Minakuchi Y."/>
            <person name="Suzuki M."/>
            <person name="Kawai-Toyooka H."/>
            <person name="Smith D.R."/>
            <person name="Sparks H."/>
            <person name="Anderson J."/>
            <person name="Bakaric R."/>
            <person name="Luria V."/>
            <person name="Karger A."/>
            <person name="Kirschner M.W."/>
            <person name="Durand P.M."/>
            <person name="Michod R.E."/>
            <person name="Nozaki H."/>
            <person name="Olson B.J."/>
        </authorList>
    </citation>
    <scope>NUCLEOTIDE SEQUENCE [LARGE SCALE GENOMIC DNA]</scope>
    <source>
        <strain evidence="3">NIES-2863</strain>
    </source>
</reference>
<dbReference type="EMBL" id="LSYV01000037">
    <property type="protein sequence ID" value="KXZ47342.1"/>
    <property type="molecule type" value="Genomic_DNA"/>
</dbReference>
<dbReference type="GO" id="GO:0016567">
    <property type="term" value="P:protein ubiquitination"/>
    <property type="evidence" value="ECO:0007669"/>
    <property type="project" value="InterPro"/>
</dbReference>
<feature type="transmembrane region" description="Helical" evidence="1">
    <location>
        <begin position="519"/>
        <end position="538"/>
    </location>
</feature>
<dbReference type="GO" id="GO:0004842">
    <property type="term" value="F:ubiquitin-protein transferase activity"/>
    <property type="evidence" value="ECO:0007669"/>
    <property type="project" value="InterPro"/>
</dbReference>
<feature type="transmembrane region" description="Helical" evidence="1">
    <location>
        <begin position="627"/>
        <end position="646"/>
    </location>
</feature>
<evidence type="ECO:0000313" key="3">
    <source>
        <dbReference type="Proteomes" id="UP000075714"/>
    </source>
</evidence>
<sequence>MGILAGALALACVYLSWHVAVRSIFTIVRSFTVASQAVLSLHRALRLVSLPPGASLYVGPPTWWDLAWRLITLGSLRGLFGPGTFLRSYALLVLPAGAVAVVAGASMVARSELARELLRALRGRGRVLLGIAVCGASACLAEDAAVRCLLCGRAFPAALRGSGAVWLGFGGVVALAGPEEHDGLSHEQILAWARVLALLCAVATAGTGSGTLLLHGRAAAASAARAAGAQAEVVERVAYWGYGCLLGLAAATAASSLMGSSLLWRAARGAARLLDAALRVRPLLRGLAAAWRWLLGRPAVRATAAAGRRLDDAMTGALLEAGRRTMSVALWLHRTATQGMWPLMRDTGQVVQRRVVAPALAGARAAAKAAHAGGVALQRRLLQPAWRALLAAGRAGRTAAVALYRHAVLPLLSAALSLACWLAAAGAALLGPPLRGVVAPVLWPAGAVAGTAWFCRQAAAQRALLPFGAAAYASALIVGLMAGKAMRKSRRASLARAGARLEAAAAHAYLHLDFGTGTLLLRLAVVLLGVGTFVSAVLMRTGRVVVALIAGPLFGLLAAALTAASWVAVRVARLVGPRLAAAAAALRAAVRAVWGNPELSLAAALAAVGLAYAAHVVGLPTAAARGAAWLVATTATCTVRLLLLVGRPCARPLLALALHAARLLGVSASTSARAAAGASSALAAWGARAAGDVSSLFASRGFSGAFVALNLAHALLLRGWAVAELKRQGAAGQAAVLPVISFVARSTAKVALTPMYVTAAAAFLLGGNAGGDVAASLASLTAPALWLAYLAAMYLEAETPPQRRSGTVCGVIAL</sequence>
<keyword evidence="1" id="KW-1133">Transmembrane helix</keyword>
<feature type="transmembrane region" description="Helical" evidence="1">
    <location>
        <begin position="601"/>
        <end position="621"/>
    </location>
</feature>
<dbReference type="AlphaFoldDB" id="A0A150GBY2"/>
<feature type="transmembrane region" description="Helical" evidence="1">
    <location>
        <begin position="407"/>
        <end position="431"/>
    </location>
</feature>
<feature type="transmembrane region" description="Helical" evidence="1">
    <location>
        <begin position="437"/>
        <end position="456"/>
    </location>
</feature>
<proteinExistence type="predicted"/>
<dbReference type="STRING" id="33097.A0A150GBY2"/>
<feature type="transmembrane region" description="Helical" evidence="1">
    <location>
        <begin position="545"/>
        <end position="569"/>
    </location>
</feature>
<dbReference type="PANTHER" id="PTHR15302:SF0">
    <property type="entry name" value="E3 UBIQUITIN-PROTEIN LIGASE RNF103"/>
    <property type="match status" value="1"/>
</dbReference>
<organism evidence="2 3">
    <name type="scientific">Gonium pectorale</name>
    <name type="common">Green alga</name>
    <dbReference type="NCBI Taxonomy" id="33097"/>
    <lineage>
        <taxon>Eukaryota</taxon>
        <taxon>Viridiplantae</taxon>
        <taxon>Chlorophyta</taxon>
        <taxon>core chlorophytes</taxon>
        <taxon>Chlorophyceae</taxon>
        <taxon>CS clade</taxon>
        <taxon>Chlamydomonadales</taxon>
        <taxon>Volvocaceae</taxon>
        <taxon>Gonium</taxon>
    </lineage>
</organism>
<feature type="transmembrane region" description="Helical" evidence="1">
    <location>
        <begin position="127"/>
        <end position="146"/>
    </location>
</feature>
<feature type="transmembrane region" description="Helical" evidence="1">
    <location>
        <begin position="86"/>
        <end position="106"/>
    </location>
</feature>
<comment type="caution">
    <text evidence="2">The sequence shown here is derived from an EMBL/GenBank/DDBJ whole genome shotgun (WGS) entry which is preliminary data.</text>
</comment>
<dbReference type="OrthoDB" id="546550at2759"/>
<feature type="transmembrane region" description="Helical" evidence="1">
    <location>
        <begin position="696"/>
        <end position="717"/>
    </location>
</feature>
<gene>
    <name evidence="2" type="ORF">GPECTOR_36g66</name>
</gene>
<accession>A0A150GBY2</accession>
<keyword evidence="3" id="KW-1185">Reference proteome</keyword>
<dbReference type="Proteomes" id="UP000075714">
    <property type="component" value="Unassembled WGS sequence"/>
</dbReference>
<keyword evidence="1" id="KW-0812">Transmembrane</keyword>
<dbReference type="PANTHER" id="PTHR15302">
    <property type="entry name" value="E3 UBIQUITIN-PROTEIN LIGASE RNF103"/>
    <property type="match status" value="1"/>
</dbReference>
<feature type="transmembrane region" description="Helical" evidence="1">
    <location>
        <begin position="773"/>
        <end position="795"/>
    </location>
</feature>
<dbReference type="GO" id="GO:0005783">
    <property type="term" value="C:endoplasmic reticulum"/>
    <property type="evidence" value="ECO:0007669"/>
    <property type="project" value="TreeGrafter"/>
</dbReference>
<feature type="transmembrane region" description="Helical" evidence="1">
    <location>
        <begin position="189"/>
        <end position="207"/>
    </location>
</feature>